<keyword evidence="5 8" id="KW-0812">Transmembrane</keyword>
<evidence type="ECO:0000256" key="5">
    <source>
        <dbReference type="ARBA" id="ARBA00022692"/>
    </source>
</evidence>
<keyword evidence="3 8" id="KW-0813">Transport</keyword>
<dbReference type="PANTHER" id="PTHR30003">
    <property type="entry name" value="L-LACTATE PERMEASE"/>
    <property type="match status" value="1"/>
</dbReference>
<dbReference type="Proteomes" id="UP000293764">
    <property type="component" value="Unassembled WGS sequence"/>
</dbReference>
<comment type="caution">
    <text evidence="9">The sequence shown here is derived from an EMBL/GenBank/DDBJ whole genome shotgun (WGS) entry which is preliminary data.</text>
</comment>
<keyword evidence="7 8" id="KW-0472">Membrane</keyword>
<evidence type="ECO:0000256" key="3">
    <source>
        <dbReference type="ARBA" id="ARBA00022448"/>
    </source>
</evidence>
<feature type="transmembrane region" description="Helical" evidence="8">
    <location>
        <begin position="224"/>
        <end position="244"/>
    </location>
</feature>
<organism evidence="9 10">
    <name type="scientific">Pengzhenrongella frigida</name>
    <dbReference type="NCBI Taxonomy" id="1259133"/>
    <lineage>
        <taxon>Bacteria</taxon>
        <taxon>Bacillati</taxon>
        <taxon>Actinomycetota</taxon>
        <taxon>Actinomycetes</taxon>
        <taxon>Micrococcales</taxon>
        <taxon>Pengzhenrongella</taxon>
    </lineage>
</organism>
<feature type="transmembrane region" description="Helical" evidence="8">
    <location>
        <begin position="339"/>
        <end position="361"/>
    </location>
</feature>
<dbReference type="NCBIfam" id="TIGR00795">
    <property type="entry name" value="lctP"/>
    <property type="match status" value="1"/>
</dbReference>
<feature type="transmembrane region" description="Helical" evidence="8">
    <location>
        <begin position="41"/>
        <end position="59"/>
    </location>
</feature>
<accession>A0A4Q5N3C0</accession>
<evidence type="ECO:0000256" key="6">
    <source>
        <dbReference type="ARBA" id="ARBA00022989"/>
    </source>
</evidence>
<comment type="function">
    <text evidence="8">Uptake of L-lactate across the membrane. Can also transport D-lactate and glycolate.</text>
</comment>
<comment type="subcellular location">
    <subcellularLocation>
        <location evidence="1 8">Cell membrane</location>
        <topology evidence="1 8">Multi-pass membrane protein</topology>
    </subcellularLocation>
</comment>
<feature type="transmembrane region" description="Helical" evidence="8">
    <location>
        <begin position="456"/>
        <end position="481"/>
    </location>
</feature>
<dbReference type="OrthoDB" id="9761056at2"/>
<feature type="transmembrane region" description="Helical" evidence="8">
    <location>
        <begin position="432"/>
        <end position="450"/>
    </location>
</feature>
<dbReference type="Pfam" id="PF02652">
    <property type="entry name" value="Lactate_perm"/>
    <property type="match status" value="1"/>
</dbReference>
<proteinExistence type="inferred from homology"/>
<evidence type="ECO:0000313" key="10">
    <source>
        <dbReference type="Proteomes" id="UP000293764"/>
    </source>
</evidence>
<keyword evidence="6 8" id="KW-1133">Transmembrane helix</keyword>
<feature type="transmembrane region" description="Helical" evidence="8">
    <location>
        <begin position="160"/>
        <end position="182"/>
    </location>
</feature>
<evidence type="ECO:0000256" key="1">
    <source>
        <dbReference type="ARBA" id="ARBA00004651"/>
    </source>
</evidence>
<dbReference type="AlphaFoldDB" id="A0A4Q5N3C0"/>
<evidence type="ECO:0000313" key="9">
    <source>
        <dbReference type="EMBL" id="RYV52719.1"/>
    </source>
</evidence>
<comment type="similarity">
    <text evidence="2 8">Belongs to the lactate permease family.</text>
</comment>
<keyword evidence="10" id="KW-1185">Reference proteome</keyword>
<protein>
    <recommendedName>
        <fullName evidence="8">L-lactate permease</fullName>
    </recommendedName>
</protein>
<evidence type="ECO:0000256" key="4">
    <source>
        <dbReference type="ARBA" id="ARBA00022475"/>
    </source>
</evidence>
<name>A0A4Q5N3C0_9MICO</name>
<dbReference type="GO" id="GO:0015129">
    <property type="term" value="F:lactate transmembrane transporter activity"/>
    <property type="evidence" value="ECO:0007669"/>
    <property type="project" value="UniProtKB-UniRule"/>
</dbReference>
<evidence type="ECO:0000256" key="8">
    <source>
        <dbReference type="RuleBase" id="RU365092"/>
    </source>
</evidence>
<evidence type="ECO:0000256" key="2">
    <source>
        <dbReference type="ARBA" id="ARBA00010100"/>
    </source>
</evidence>
<evidence type="ECO:0000256" key="7">
    <source>
        <dbReference type="ARBA" id="ARBA00023136"/>
    </source>
</evidence>
<feature type="transmembrane region" description="Helical" evidence="8">
    <location>
        <begin position="554"/>
        <end position="576"/>
    </location>
</feature>
<dbReference type="InterPro" id="IPR003804">
    <property type="entry name" value="Lactate_perm"/>
</dbReference>
<keyword evidence="4 8" id="KW-1003">Cell membrane</keyword>
<feature type="transmembrane region" description="Helical" evidence="8">
    <location>
        <begin position="393"/>
        <end position="412"/>
    </location>
</feature>
<dbReference type="PANTHER" id="PTHR30003:SF0">
    <property type="entry name" value="GLYCOLATE PERMEASE GLCA-RELATED"/>
    <property type="match status" value="1"/>
</dbReference>
<feature type="transmembrane region" description="Helical" evidence="8">
    <location>
        <begin position="12"/>
        <end position="34"/>
    </location>
</feature>
<feature type="transmembrane region" description="Helical" evidence="8">
    <location>
        <begin position="250"/>
        <end position="267"/>
    </location>
</feature>
<dbReference type="RefSeq" id="WP_130100970.1">
    <property type="nucleotide sequence ID" value="NZ_SDWW01000003.1"/>
</dbReference>
<feature type="transmembrane region" description="Helical" evidence="8">
    <location>
        <begin position="71"/>
        <end position="90"/>
    </location>
</feature>
<dbReference type="GO" id="GO:0005886">
    <property type="term" value="C:plasma membrane"/>
    <property type="evidence" value="ECO:0007669"/>
    <property type="project" value="UniProtKB-SubCell"/>
</dbReference>
<reference evidence="9 10" key="1">
    <citation type="submission" date="2019-01" db="EMBL/GenBank/DDBJ databases">
        <title>Novel species of Cellulomonas.</title>
        <authorList>
            <person name="Liu Q."/>
            <person name="Xin Y.-H."/>
        </authorList>
    </citation>
    <scope>NUCLEOTIDE SEQUENCE [LARGE SCALE GENOMIC DNA]</scope>
    <source>
        <strain evidence="9 10">HLT2-17</strain>
    </source>
</reference>
<dbReference type="EMBL" id="SDWW01000003">
    <property type="protein sequence ID" value="RYV52719.1"/>
    <property type="molecule type" value="Genomic_DNA"/>
</dbReference>
<sequence length="577" mass="59749">MFEQIIDPIAGSLVLSAICAALPLVLLFVLLGAFRVKAPQAALASLLLSIVLAVVGWKMPVGQALSATAEGLVYGLFPILWILVNALWVYRLTVATPWFAVLGQTIRSITSDHRILAILIAFGFGALLESLAGFGAPVAIAAAMLIAAGMTPLKSAIVALIANTAPVAFGAMAAPVIALSGVTGLPVDDIATMAGRQGLVALVVPLVLVFVVDGRRGLKQTWPVAVMAGIVFAMTQFVVSNYFAIELTDVIAAIVTVGAVLLMLRVWQPTQTITSSADDDAARTPALEPVGAARTDRFSAKTSVTEAVARAATSGNHHHTGDSPADATRPSTRHILMATAPYLIIIAVFSVAQIPAVKAWLTEVGSVTFRWPGLDVTSADGEPVAAQLFKLDHLKATGTLLLFSGLATMALYKVSARKGWAIYREGVYQLRWTIVTVSTVLALSFVMSLSGQTTTMGVALASAGGFFAVLSPVIGWVGVALTGSDTSSNSLFGQLQVTAATQTGLSPVLMAVSNSSAGALGKMVSVQNLAVAAAAAGLEGGEGTLFRKLLGWSLGLLVLMAGLVLLQSTPVLGWMVP</sequence>
<gene>
    <name evidence="9" type="ORF">EUA98_01905</name>
</gene>
<feature type="transmembrane region" description="Helical" evidence="8">
    <location>
        <begin position="134"/>
        <end position="153"/>
    </location>
</feature>
<feature type="transmembrane region" description="Helical" evidence="8">
    <location>
        <begin position="194"/>
        <end position="212"/>
    </location>
</feature>
<dbReference type="GO" id="GO:0015295">
    <property type="term" value="F:solute:proton symporter activity"/>
    <property type="evidence" value="ECO:0007669"/>
    <property type="project" value="TreeGrafter"/>
</dbReference>